<keyword evidence="2" id="KW-1185">Reference proteome</keyword>
<dbReference type="EMBL" id="KZ851852">
    <property type="protein sequence ID" value="RDK43034.1"/>
    <property type="molecule type" value="Genomic_DNA"/>
</dbReference>
<name>A0A370PM95_ASPPH</name>
<evidence type="ECO:0000313" key="2">
    <source>
        <dbReference type="Proteomes" id="UP000254937"/>
    </source>
</evidence>
<accession>A0A370PM95</accession>
<proteinExistence type="predicted"/>
<dbReference type="Proteomes" id="UP000254937">
    <property type="component" value="Unassembled WGS sequence"/>
</dbReference>
<dbReference type="AlphaFoldDB" id="A0A370PM95"/>
<reference evidence="1 2" key="1">
    <citation type="submission" date="2018-07" db="EMBL/GenBank/DDBJ databases">
        <title>Section-level genome sequencing of Aspergillus section Nigri to investigate inter- and intra-species variation.</title>
        <authorList>
            <consortium name="DOE Joint Genome Institute"/>
            <person name="Vesth T.C."/>
            <person name="Nybo J.L."/>
            <person name="Theobald S."/>
            <person name="Frisvad J.C."/>
            <person name="Larsen T.O."/>
            <person name="Nielsen K.F."/>
            <person name="Hoof J.B."/>
            <person name="Brandl J."/>
            <person name="Salamov A."/>
            <person name="Riley R."/>
            <person name="Gladden J.M."/>
            <person name="Phatale P."/>
            <person name="Nielsen M.T."/>
            <person name="Lyhne E.K."/>
            <person name="Kogle M.E."/>
            <person name="Strasser K."/>
            <person name="McDonnell E."/>
            <person name="Barry K."/>
            <person name="Clum A."/>
            <person name="Chen C."/>
            <person name="Nolan M."/>
            <person name="Sandor L."/>
            <person name="Kuo A."/>
            <person name="Lipzen A."/>
            <person name="Hainaut M."/>
            <person name="Drula E."/>
            <person name="Tsang A."/>
            <person name="Magnuson J.K."/>
            <person name="Henrissat B."/>
            <person name="Wiebenga A."/>
            <person name="Simmons B.A."/>
            <person name="Makela M.R."/>
            <person name="De vries R.P."/>
            <person name="Grigoriev I.V."/>
            <person name="Mortensen U.H."/>
            <person name="Baker S.E."/>
            <person name="Andersen M.R."/>
        </authorList>
    </citation>
    <scope>NUCLEOTIDE SEQUENCE [LARGE SCALE GENOMIC DNA]</scope>
    <source>
        <strain evidence="1 2">ATCC 13157</strain>
    </source>
</reference>
<sequence>MCVVLLSMRKWSHRAGPSNAVRVSFCGMSVDASLPGVPLCLASVLIVDTQSGRKVLPSFNTTTVSPQPQRSEAD</sequence>
<organism evidence="1 2">
    <name type="scientific">Aspergillus phoenicis ATCC 13157</name>
    <dbReference type="NCBI Taxonomy" id="1353007"/>
    <lineage>
        <taxon>Eukaryota</taxon>
        <taxon>Fungi</taxon>
        <taxon>Dikarya</taxon>
        <taxon>Ascomycota</taxon>
        <taxon>Pezizomycotina</taxon>
        <taxon>Eurotiomycetes</taxon>
        <taxon>Eurotiomycetidae</taxon>
        <taxon>Eurotiales</taxon>
        <taxon>Aspergillaceae</taxon>
        <taxon>Aspergillus</taxon>
    </lineage>
</organism>
<protein>
    <submittedName>
        <fullName evidence="1">Uncharacterized protein</fullName>
    </submittedName>
</protein>
<gene>
    <name evidence="1" type="ORF">M752DRAFT_166306</name>
</gene>
<evidence type="ECO:0000313" key="1">
    <source>
        <dbReference type="EMBL" id="RDK43034.1"/>
    </source>
</evidence>